<proteinExistence type="predicted"/>
<evidence type="ECO:0000313" key="3">
    <source>
        <dbReference type="Proteomes" id="UP001293718"/>
    </source>
</evidence>
<evidence type="ECO:0000259" key="1">
    <source>
        <dbReference type="Pfam" id="PF07589"/>
    </source>
</evidence>
<reference evidence="2 3" key="1">
    <citation type="submission" date="2023-11" db="EMBL/GenBank/DDBJ databases">
        <title>Draft genome of Azohydromonas lata strain H1 (DSM1123), a polyhydroxyalkanoate producer.</title>
        <authorList>
            <person name="Traversa D."/>
            <person name="D'Addabbo P."/>
            <person name="Pazzani C."/>
            <person name="Manzari C."/>
            <person name="Chiara M."/>
            <person name="Scrascia M."/>
        </authorList>
    </citation>
    <scope>NUCLEOTIDE SEQUENCE [LARGE SCALE GENOMIC DNA]</scope>
    <source>
        <strain evidence="2 3">H1</strain>
    </source>
</reference>
<name>A0ABU5I9W7_9BURK</name>
<dbReference type="InterPro" id="IPR013424">
    <property type="entry name" value="Ice-binding_C"/>
</dbReference>
<dbReference type="Pfam" id="PF07589">
    <property type="entry name" value="PEP-CTERM"/>
    <property type="match status" value="1"/>
</dbReference>
<feature type="domain" description="Ice-binding protein C-terminal" evidence="1">
    <location>
        <begin position="73"/>
        <end position="97"/>
    </location>
</feature>
<gene>
    <name evidence="2" type="ORF">SM757_04885</name>
</gene>
<protein>
    <submittedName>
        <fullName evidence="2">PEP-CTERM sorting domain-containing protein</fullName>
    </submittedName>
</protein>
<keyword evidence="3" id="KW-1185">Reference proteome</keyword>
<dbReference type="NCBIfam" id="TIGR02595">
    <property type="entry name" value="PEP_CTERM"/>
    <property type="match status" value="1"/>
</dbReference>
<accession>A0ABU5I9W7</accession>
<dbReference type="EMBL" id="JAXOJX010000004">
    <property type="protein sequence ID" value="MDZ5455899.1"/>
    <property type="molecule type" value="Genomic_DNA"/>
</dbReference>
<dbReference type="RefSeq" id="WP_322464584.1">
    <property type="nucleotide sequence ID" value="NZ_JAXOJX010000004.1"/>
</dbReference>
<sequence>MHDACRSIAGVFFRSKFMEGPDVLTAIFADQYTQPFSVHETGELPVLLRNDLDHQATLWGKFGVWSRGQVPTSIPEPSTYALMLAGVLMVGVAARRRRT</sequence>
<evidence type="ECO:0000313" key="2">
    <source>
        <dbReference type="EMBL" id="MDZ5455899.1"/>
    </source>
</evidence>
<dbReference type="Proteomes" id="UP001293718">
    <property type="component" value="Unassembled WGS sequence"/>
</dbReference>
<comment type="caution">
    <text evidence="2">The sequence shown here is derived from an EMBL/GenBank/DDBJ whole genome shotgun (WGS) entry which is preliminary data.</text>
</comment>
<organism evidence="2 3">
    <name type="scientific">Azohydromonas lata</name>
    <dbReference type="NCBI Taxonomy" id="45677"/>
    <lineage>
        <taxon>Bacteria</taxon>
        <taxon>Pseudomonadati</taxon>
        <taxon>Pseudomonadota</taxon>
        <taxon>Betaproteobacteria</taxon>
        <taxon>Burkholderiales</taxon>
        <taxon>Sphaerotilaceae</taxon>
        <taxon>Azohydromonas</taxon>
    </lineage>
</organism>